<dbReference type="AlphaFoldDB" id="A0A485KR51"/>
<dbReference type="EMBL" id="VJMH01005212">
    <property type="protein sequence ID" value="KAF0698904.1"/>
    <property type="molecule type" value="Genomic_DNA"/>
</dbReference>
<name>A0A485KR51_9STRA</name>
<evidence type="ECO:0000313" key="6">
    <source>
        <dbReference type="EMBL" id="VFT87377.1"/>
    </source>
</evidence>
<dbReference type="GO" id="GO:0071555">
    <property type="term" value="P:cell wall organization"/>
    <property type="evidence" value="ECO:0007669"/>
    <property type="project" value="UniProtKB-KW"/>
</dbReference>
<dbReference type="PANTHER" id="PTHR31361">
    <property type="entry name" value="BETA-GLUCAN SYNTHESIS-ASSOCIATED PROTEIN KRE6-RELATED"/>
    <property type="match status" value="1"/>
</dbReference>
<evidence type="ECO:0000313" key="5">
    <source>
        <dbReference type="EMBL" id="KAF0698904.1"/>
    </source>
</evidence>
<organism evidence="6 7">
    <name type="scientific">Aphanomyces stellatus</name>
    <dbReference type="NCBI Taxonomy" id="120398"/>
    <lineage>
        <taxon>Eukaryota</taxon>
        <taxon>Sar</taxon>
        <taxon>Stramenopiles</taxon>
        <taxon>Oomycota</taxon>
        <taxon>Saprolegniomycetes</taxon>
        <taxon>Saprolegniales</taxon>
        <taxon>Verrucalvaceae</taxon>
        <taxon>Aphanomyces</taxon>
    </lineage>
</organism>
<evidence type="ECO:0000313" key="7">
    <source>
        <dbReference type="Proteomes" id="UP000332933"/>
    </source>
</evidence>
<evidence type="ECO:0000256" key="3">
    <source>
        <dbReference type="ARBA" id="ARBA00023180"/>
    </source>
</evidence>
<reference evidence="6 7" key="1">
    <citation type="submission" date="2019-03" db="EMBL/GenBank/DDBJ databases">
        <authorList>
            <person name="Gaulin E."/>
            <person name="Dumas B."/>
        </authorList>
    </citation>
    <scope>NUCLEOTIDE SEQUENCE [LARGE SCALE GENOMIC DNA]</scope>
    <source>
        <strain evidence="6">CBS 568.67</strain>
    </source>
</reference>
<dbReference type="GO" id="GO:0005886">
    <property type="term" value="C:plasma membrane"/>
    <property type="evidence" value="ECO:0007669"/>
    <property type="project" value="TreeGrafter"/>
</dbReference>
<protein>
    <submittedName>
        <fullName evidence="6">Aste57867_10504 protein</fullName>
    </submittedName>
</protein>
<gene>
    <name evidence="6" type="primary">Aste57867_10504</name>
    <name evidence="5" type="ORF">As57867_010464</name>
    <name evidence="6" type="ORF">ASTE57867_10504</name>
</gene>
<dbReference type="Proteomes" id="UP000332933">
    <property type="component" value="Unassembled WGS sequence"/>
</dbReference>
<dbReference type="PANTHER" id="PTHR31361:SF1">
    <property type="entry name" value="BETA-GLUCAN SYNTHESIS-ASSOCIATED PROTEIN KRE6-RELATED"/>
    <property type="match status" value="1"/>
</dbReference>
<dbReference type="Pfam" id="PF03935">
    <property type="entry name" value="SKN1_KRE6_Sbg1"/>
    <property type="match status" value="1"/>
</dbReference>
<reference evidence="5" key="2">
    <citation type="submission" date="2019-06" db="EMBL/GenBank/DDBJ databases">
        <title>Genomics analysis of Aphanomyces spp. identifies a new class of oomycete effector associated with host adaptation.</title>
        <authorList>
            <person name="Gaulin E."/>
        </authorList>
    </citation>
    <scope>NUCLEOTIDE SEQUENCE</scope>
    <source>
        <strain evidence="5">CBS 578.67</strain>
    </source>
</reference>
<proteinExistence type="predicted"/>
<dbReference type="Gene3D" id="2.60.120.200">
    <property type="match status" value="1"/>
</dbReference>
<keyword evidence="4" id="KW-0961">Cell wall biogenesis/degradation</keyword>
<dbReference type="OrthoDB" id="412647at2759"/>
<dbReference type="GO" id="GO:0005789">
    <property type="term" value="C:endoplasmic reticulum membrane"/>
    <property type="evidence" value="ECO:0007669"/>
    <property type="project" value="TreeGrafter"/>
</dbReference>
<dbReference type="GO" id="GO:0015926">
    <property type="term" value="F:glucosidase activity"/>
    <property type="evidence" value="ECO:0007669"/>
    <property type="project" value="TreeGrafter"/>
</dbReference>
<dbReference type="EMBL" id="CAADRA010005233">
    <property type="protein sequence ID" value="VFT87377.1"/>
    <property type="molecule type" value="Genomic_DNA"/>
</dbReference>
<evidence type="ECO:0000256" key="2">
    <source>
        <dbReference type="ARBA" id="ARBA00023136"/>
    </source>
</evidence>
<keyword evidence="7" id="KW-1185">Reference proteome</keyword>
<evidence type="ECO:0000256" key="1">
    <source>
        <dbReference type="ARBA" id="ARBA00004370"/>
    </source>
</evidence>
<keyword evidence="3" id="KW-0325">Glycoprotein</keyword>
<sequence>MQRRVYRLVLLAHLPTAIDYDIDAYPTKSGVGIWVDVDTSAAARTKVTSRGETWELVMSDEFELDGRAFKASKDHLWTALGKAGKDHLWTALGIPDGVDAALEYYNVSNVYTKGGKFINKVEEGPVNVTYFNPWHEKPGFENASMVLVVSRRWHGSWSKFCFQGGLIEVLAKLSGAIISVVDIEHPNPTLNPNDVGYQ</sequence>
<accession>A0A485KR51</accession>
<evidence type="ECO:0000256" key="4">
    <source>
        <dbReference type="ARBA" id="ARBA00023316"/>
    </source>
</evidence>
<dbReference type="InterPro" id="IPR005629">
    <property type="entry name" value="Skn1/Kre6/Sbg1"/>
</dbReference>
<comment type="subcellular location">
    <subcellularLocation>
        <location evidence="1">Membrane</location>
    </subcellularLocation>
</comment>
<keyword evidence="2" id="KW-0472">Membrane</keyword>
<dbReference type="GO" id="GO:0006078">
    <property type="term" value="P:(1-&gt;6)-beta-D-glucan biosynthetic process"/>
    <property type="evidence" value="ECO:0007669"/>
    <property type="project" value="TreeGrafter"/>
</dbReference>